<evidence type="ECO:0000313" key="10">
    <source>
        <dbReference type="Proteomes" id="UP000077868"/>
    </source>
</evidence>
<gene>
    <name evidence="9" type="primary">htpX</name>
    <name evidence="9" type="ORF">I601_4097</name>
</gene>
<evidence type="ECO:0000256" key="3">
    <source>
        <dbReference type="ARBA" id="ARBA00022801"/>
    </source>
</evidence>
<dbReference type="GO" id="GO:0004222">
    <property type="term" value="F:metalloendopeptidase activity"/>
    <property type="evidence" value="ECO:0007669"/>
    <property type="project" value="InterPro"/>
</dbReference>
<dbReference type="GO" id="GO:0046872">
    <property type="term" value="F:metal ion binding"/>
    <property type="evidence" value="ECO:0007669"/>
    <property type="project" value="UniProtKB-KW"/>
</dbReference>
<dbReference type="STRING" id="1300347.I601_4097"/>
<keyword evidence="1 6" id="KW-0645">Protease</keyword>
<dbReference type="GO" id="GO:0006508">
    <property type="term" value="P:proteolysis"/>
    <property type="evidence" value="ECO:0007669"/>
    <property type="project" value="UniProtKB-KW"/>
</dbReference>
<evidence type="ECO:0000256" key="5">
    <source>
        <dbReference type="ARBA" id="ARBA00023049"/>
    </source>
</evidence>
<evidence type="ECO:0000256" key="4">
    <source>
        <dbReference type="ARBA" id="ARBA00022833"/>
    </source>
</evidence>
<name>A0A1A9GSC4_9ACTN</name>
<dbReference type="RefSeq" id="WP_068113868.1">
    <property type="nucleotide sequence ID" value="NZ_CP015079.1"/>
</dbReference>
<feature type="domain" description="Peptidase M48" evidence="8">
    <location>
        <begin position="127"/>
        <end position="196"/>
    </location>
</feature>
<dbReference type="KEGG" id="ndk:I601_4097"/>
<feature type="transmembrane region" description="Helical" evidence="7">
    <location>
        <begin position="285"/>
        <end position="303"/>
    </location>
</feature>
<reference evidence="9 10" key="1">
    <citation type="submission" date="2016-03" db="EMBL/GenBank/DDBJ databases">
        <title>Complete genome sequence of a soil Actinobacterium, Nocardioides dokdonensis FR1436.</title>
        <authorList>
            <person name="Kwon S.-K."/>
            <person name="Kim K."/>
            <person name="Kim J.F."/>
        </authorList>
    </citation>
    <scope>NUCLEOTIDE SEQUENCE [LARGE SCALE GENOMIC DNA]</scope>
    <source>
        <strain evidence="9 10">FR1436</strain>
    </source>
</reference>
<dbReference type="EMBL" id="CP015079">
    <property type="protein sequence ID" value="ANH40492.1"/>
    <property type="molecule type" value="Genomic_DNA"/>
</dbReference>
<dbReference type="Gene3D" id="3.30.2010.10">
    <property type="entry name" value="Metalloproteases ('zincins'), catalytic domain"/>
    <property type="match status" value="1"/>
</dbReference>
<dbReference type="InterPro" id="IPR001915">
    <property type="entry name" value="Peptidase_M48"/>
</dbReference>
<evidence type="ECO:0000256" key="1">
    <source>
        <dbReference type="ARBA" id="ARBA00022670"/>
    </source>
</evidence>
<keyword evidence="7" id="KW-0812">Transmembrane</keyword>
<protein>
    <submittedName>
        <fullName evidence="9">Protease HtpX</fullName>
    </submittedName>
</protein>
<dbReference type="PATRIC" id="fig|1300347.3.peg.4105"/>
<dbReference type="OrthoDB" id="9785340at2"/>
<keyword evidence="4 6" id="KW-0862">Zinc</keyword>
<keyword evidence="7" id="KW-0472">Membrane</keyword>
<evidence type="ECO:0000256" key="7">
    <source>
        <dbReference type="SAM" id="Phobius"/>
    </source>
</evidence>
<dbReference type="InterPro" id="IPR052173">
    <property type="entry name" value="Beta-lactam_resp_regulator"/>
</dbReference>
<keyword evidence="7" id="KW-1133">Transmembrane helix</keyword>
<keyword evidence="10" id="KW-1185">Reference proteome</keyword>
<evidence type="ECO:0000313" key="9">
    <source>
        <dbReference type="EMBL" id="ANH40492.1"/>
    </source>
</evidence>
<sequence>MLAPAVLLVFVALAAALGPRLLLGAAWVQRAPGWGILAWQALTVSVVAAIALVGLTLAAPLTPLAEFIARLCRTTPAEVIEHYQTPAGIWVAYLAALAAAGLAIRMLWLTTSTVVNAARGRSTQLNLLRVLGTEHPDGFVIVKHPKPLVYCLPGLRKRVVVTSAALEMLDTHELELVLAHERSHLRSRHDLALALADVLRRALGPLAVFRVAHEQVSTLIEMQADDAAHDRHGLARALVTLGSGLAADGVPEPGLGAGNVAAVARVERLAAASGPWKPWKRRQSLAVFLGTATLLATPVALAMSPLVEMVITGCTTILG</sequence>
<keyword evidence="5 6" id="KW-0482">Metalloprotease</keyword>
<keyword evidence="3 6" id="KW-0378">Hydrolase</keyword>
<comment type="cofactor">
    <cofactor evidence="6">
        <name>Zn(2+)</name>
        <dbReference type="ChEBI" id="CHEBI:29105"/>
    </cofactor>
    <text evidence="6">Binds 1 zinc ion per subunit.</text>
</comment>
<evidence type="ECO:0000256" key="2">
    <source>
        <dbReference type="ARBA" id="ARBA00022723"/>
    </source>
</evidence>
<dbReference type="AlphaFoldDB" id="A0A1A9GSC4"/>
<keyword evidence="2" id="KW-0479">Metal-binding</keyword>
<dbReference type="Pfam" id="PF01435">
    <property type="entry name" value="Peptidase_M48"/>
    <property type="match status" value="1"/>
</dbReference>
<evidence type="ECO:0000256" key="6">
    <source>
        <dbReference type="RuleBase" id="RU003983"/>
    </source>
</evidence>
<dbReference type="PANTHER" id="PTHR34978">
    <property type="entry name" value="POSSIBLE SENSOR-TRANSDUCER PROTEIN BLAR"/>
    <property type="match status" value="1"/>
</dbReference>
<feature type="transmembrane region" description="Helical" evidence="7">
    <location>
        <begin position="34"/>
        <end position="61"/>
    </location>
</feature>
<dbReference type="CDD" id="cd07326">
    <property type="entry name" value="M56_BlaR1_MecR1_like"/>
    <property type="match status" value="1"/>
</dbReference>
<dbReference type="PANTHER" id="PTHR34978:SF3">
    <property type="entry name" value="SLR0241 PROTEIN"/>
    <property type="match status" value="1"/>
</dbReference>
<evidence type="ECO:0000259" key="8">
    <source>
        <dbReference type="Pfam" id="PF01435"/>
    </source>
</evidence>
<comment type="similarity">
    <text evidence="6">Belongs to the peptidase M48 family.</text>
</comment>
<dbReference type="Proteomes" id="UP000077868">
    <property type="component" value="Chromosome"/>
</dbReference>
<accession>A0A1A9GSC4</accession>
<proteinExistence type="inferred from homology"/>
<organism evidence="9 10">
    <name type="scientific">Nocardioides dokdonensis FR1436</name>
    <dbReference type="NCBI Taxonomy" id="1300347"/>
    <lineage>
        <taxon>Bacteria</taxon>
        <taxon>Bacillati</taxon>
        <taxon>Actinomycetota</taxon>
        <taxon>Actinomycetes</taxon>
        <taxon>Propionibacteriales</taxon>
        <taxon>Nocardioidaceae</taxon>
        <taxon>Nocardioides</taxon>
    </lineage>
</organism>